<sequence length="98" mass="11109">MKNIKYYPVSIYEDYSPLYPNVPYYEALSYARGENDESDNVPIKLNGQPFTIAPNLHSALLVLRDNPNLPHCGLMPFASIRTIPLKKTNNYVSCVQST</sequence>
<keyword evidence="2" id="KW-1185">Reference proteome</keyword>
<evidence type="ECO:0000313" key="1">
    <source>
        <dbReference type="EMBL" id="KAB8298592.1"/>
    </source>
</evidence>
<organism evidence="1 2">
    <name type="scientific">Monilinia laxa</name>
    <name type="common">Brown rot fungus</name>
    <name type="synonym">Sclerotinia laxa</name>
    <dbReference type="NCBI Taxonomy" id="61186"/>
    <lineage>
        <taxon>Eukaryota</taxon>
        <taxon>Fungi</taxon>
        <taxon>Dikarya</taxon>
        <taxon>Ascomycota</taxon>
        <taxon>Pezizomycotina</taxon>
        <taxon>Leotiomycetes</taxon>
        <taxon>Helotiales</taxon>
        <taxon>Sclerotiniaceae</taxon>
        <taxon>Monilinia</taxon>
    </lineage>
</organism>
<evidence type="ECO:0000313" key="2">
    <source>
        <dbReference type="Proteomes" id="UP000326757"/>
    </source>
</evidence>
<protein>
    <submittedName>
        <fullName evidence="1">Uncharacterized protein</fullName>
    </submittedName>
</protein>
<name>A0A5N6K714_MONLA</name>
<dbReference type="AlphaFoldDB" id="A0A5N6K714"/>
<reference evidence="1 2" key="1">
    <citation type="submission" date="2019-06" db="EMBL/GenBank/DDBJ databases">
        <title>Genome Sequence of the Brown Rot Fungal Pathogen Monilinia laxa.</title>
        <authorList>
            <person name="De Miccolis Angelini R.M."/>
            <person name="Landi L."/>
            <person name="Abate D."/>
            <person name="Pollastro S."/>
            <person name="Romanazzi G."/>
            <person name="Faretra F."/>
        </authorList>
    </citation>
    <scope>NUCLEOTIDE SEQUENCE [LARGE SCALE GENOMIC DNA]</scope>
    <source>
        <strain evidence="1 2">Mlax316</strain>
    </source>
</reference>
<comment type="caution">
    <text evidence="1">The sequence shown here is derived from an EMBL/GenBank/DDBJ whole genome shotgun (WGS) entry which is preliminary data.</text>
</comment>
<dbReference type="OrthoDB" id="3553147at2759"/>
<gene>
    <name evidence="1" type="ORF">EYC80_000771</name>
</gene>
<accession>A0A5N6K714</accession>
<dbReference type="EMBL" id="VIGI01000006">
    <property type="protein sequence ID" value="KAB8298592.1"/>
    <property type="molecule type" value="Genomic_DNA"/>
</dbReference>
<dbReference type="Proteomes" id="UP000326757">
    <property type="component" value="Unassembled WGS sequence"/>
</dbReference>
<proteinExistence type="predicted"/>